<organism evidence="3 4">
    <name type="scientific">Paracoccus onubensis</name>
    <dbReference type="NCBI Taxonomy" id="1675788"/>
    <lineage>
        <taxon>Bacteria</taxon>
        <taxon>Pseudomonadati</taxon>
        <taxon>Pseudomonadota</taxon>
        <taxon>Alphaproteobacteria</taxon>
        <taxon>Rhodobacterales</taxon>
        <taxon>Paracoccaceae</taxon>
        <taxon>Paracoccus</taxon>
    </lineage>
</organism>
<dbReference type="Gene3D" id="3.10.129.10">
    <property type="entry name" value="Hotdog Thioesterase"/>
    <property type="match status" value="1"/>
</dbReference>
<evidence type="ECO:0000313" key="3">
    <source>
        <dbReference type="EMBL" id="RJE82153.1"/>
    </source>
</evidence>
<feature type="domain" description="Thioesterase" evidence="2">
    <location>
        <begin position="46"/>
        <end position="124"/>
    </location>
</feature>
<evidence type="ECO:0000256" key="1">
    <source>
        <dbReference type="ARBA" id="ARBA00022801"/>
    </source>
</evidence>
<dbReference type="Pfam" id="PF03061">
    <property type="entry name" value="4HBT"/>
    <property type="match status" value="1"/>
</dbReference>
<dbReference type="OrthoDB" id="3477511at2"/>
<dbReference type="InterPro" id="IPR003736">
    <property type="entry name" value="PAAI_dom"/>
</dbReference>
<dbReference type="AlphaFoldDB" id="A0A418SMG0"/>
<dbReference type="SUPFAM" id="SSF54637">
    <property type="entry name" value="Thioesterase/thiol ester dehydrase-isomerase"/>
    <property type="match status" value="1"/>
</dbReference>
<dbReference type="EMBL" id="QZCG01000019">
    <property type="protein sequence ID" value="RJE82153.1"/>
    <property type="molecule type" value="Genomic_DNA"/>
</dbReference>
<sequence length="137" mass="15624">MTTRIEADLIEDPYPFQSHMGYELTDWSEDYSRFEMPIRRFIENRYGIPHGGIYGVLLDTVMGFAGCYTGDPEQRRFAMTLSMNVNFLSRPKGKRLIAEGWRKGGGRSTFFAEGRVTDDTGEVLATGTGVFRYRRTG</sequence>
<dbReference type="InterPro" id="IPR029069">
    <property type="entry name" value="HotDog_dom_sf"/>
</dbReference>
<dbReference type="NCBIfam" id="TIGR00369">
    <property type="entry name" value="unchar_dom_1"/>
    <property type="match status" value="1"/>
</dbReference>
<reference evidence="4" key="1">
    <citation type="submission" date="2018-09" db="EMBL/GenBank/DDBJ databases">
        <title>Acidovorax cavernicola nov. sp. isolated from Gruta de las Maravillas (Aracena, Spain).</title>
        <authorList>
            <person name="Jurado V."/>
            <person name="Gutierrez-Patricio S."/>
            <person name="Gonzalez-Pimentel J.L."/>
            <person name="Miller A.Z."/>
            <person name="Laiz L."/>
            <person name="Saiz-Jimenez C."/>
        </authorList>
    </citation>
    <scope>NUCLEOTIDE SEQUENCE [LARGE SCALE GENOMIC DNA]</scope>
    <source>
        <strain evidence="4">1011MAR3C25</strain>
    </source>
</reference>
<gene>
    <name evidence="3" type="ORF">D3P04_21445</name>
</gene>
<proteinExistence type="predicted"/>
<comment type="caution">
    <text evidence="3">The sequence shown here is derived from an EMBL/GenBank/DDBJ whole genome shotgun (WGS) entry which is preliminary data.</text>
</comment>
<dbReference type="InterPro" id="IPR006683">
    <property type="entry name" value="Thioestr_dom"/>
</dbReference>
<name>A0A418SMG0_9RHOB</name>
<dbReference type="Proteomes" id="UP000284202">
    <property type="component" value="Unassembled WGS sequence"/>
</dbReference>
<dbReference type="GO" id="GO:0016289">
    <property type="term" value="F:acyl-CoA hydrolase activity"/>
    <property type="evidence" value="ECO:0007669"/>
    <property type="project" value="UniProtKB-ARBA"/>
</dbReference>
<dbReference type="CDD" id="cd03443">
    <property type="entry name" value="PaaI_thioesterase"/>
    <property type="match status" value="1"/>
</dbReference>
<dbReference type="RefSeq" id="WP_119751919.1">
    <property type="nucleotide sequence ID" value="NZ_QZCG01000019.1"/>
</dbReference>
<evidence type="ECO:0000259" key="2">
    <source>
        <dbReference type="Pfam" id="PF03061"/>
    </source>
</evidence>
<keyword evidence="4" id="KW-1185">Reference proteome</keyword>
<accession>A0A418SMG0</accession>
<protein>
    <submittedName>
        <fullName evidence="3">PaaI family thioesterase</fullName>
    </submittedName>
</protein>
<evidence type="ECO:0000313" key="4">
    <source>
        <dbReference type="Proteomes" id="UP000284202"/>
    </source>
</evidence>
<keyword evidence="1" id="KW-0378">Hydrolase</keyword>